<comment type="similarity">
    <text evidence="2 9">Belongs to the zinc-containing alcohol dehydrogenase family.</text>
</comment>
<dbReference type="InterPro" id="IPR011032">
    <property type="entry name" value="GroES-like_sf"/>
</dbReference>
<evidence type="ECO:0000256" key="4">
    <source>
        <dbReference type="ARBA" id="ARBA00022723"/>
    </source>
</evidence>
<keyword evidence="5 9" id="KW-0862">Zinc</keyword>
<dbReference type="InterPro" id="IPR002328">
    <property type="entry name" value="ADH_Zn_CS"/>
</dbReference>
<comment type="caution">
    <text evidence="11">The sequence shown here is derived from an EMBL/GenBank/DDBJ whole genome shotgun (WGS) entry which is preliminary data.</text>
</comment>
<evidence type="ECO:0000313" key="11">
    <source>
        <dbReference type="EMBL" id="GAA4558806.1"/>
    </source>
</evidence>
<dbReference type="PANTHER" id="PTHR42940:SF8">
    <property type="entry name" value="VACUOLAR PROTEIN SORTING-ASSOCIATED PROTEIN 11"/>
    <property type="match status" value="1"/>
</dbReference>
<dbReference type="Pfam" id="PF08240">
    <property type="entry name" value="ADH_N"/>
    <property type="match status" value="1"/>
</dbReference>
<evidence type="ECO:0000256" key="3">
    <source>
        <dbReference type="ARBA" id="ARBA00013190"/>
    </source>
</evidence>
<comment type="catalytic activity">
    <reaction evidence="8">
        <text>a primary alcohol + NAD(+) = an aldehyde + NADH + H(+)</text>
        <dbReference type="Rhea" id="RHEA:10736"/>
        <dbReference type="ChEBI" id="CHEBI:15378"/>
        <dbReference type="ChEBI" id="CHEBI:15734"/>
        <dbReference type="ChEBI" id="CHEBI:17478"/>
        <dbReference type="ChEBI" id="CHEBI:57540"/>
        <dbReference type="ChEBI" id="CHEBI:57945"/>
        <dbReference type="EC" id="1.1.1.1"/>
    </reaction>
</comment>
<comment type="cofactor">
    <cofactor evidence="1 9">
        <name>Zn(2+)</name>
        <dbReference type="ChEBI" id="CHEBI:29105"/>
    </cofactor>
</comment>
<evidence type="ECO:0000256" key="6">
    <source>
        <dbReference type="ARBA" id="ARBA00023002"/>
    </source>
</evidence>
<dbReference type="RefSeq" id="WP_345426981.1">
    <property type="nucleotide sequence ID" value="NZ_BAABGT010000115.1"/>
</dbReference>
<evidence type="ECO:0000313" key="12">
    <source>
        <dbReference type="Proteomes" id="UP001501598"/>
    </source>
</evidence>
<comment type="catalytic activity">
    <reaction evidence="7">
        <text>a secondary alcohol + NAD(+) = a ketone + NADH + H(+)</text>
        <dbReference type="Rhea" id="RHEA:10740"/>
        <dbReference type="ChEBI" id="CHEBI:15378"/>
        <dbReference type="ChEBI" id="CHEBI:17087"/>
        <dbReference type="ChEBI" id="CHEBI:35681"/>
        <dbReference type="ChEBI" id="CHEBI:57540"/>
        <dbReference type="ChEBI" id="CHEBI:57945"/>
        <dbReference type="EC" id="1.1.1.1"/>
    </reaction>
</comment>
<evidence type="ECO:0000256" key="8">
    <source>
        <dbReference type="ARBA" id="ARBA00049243"/>
    </source>
</evidence>
<dbReference type="SMART" id="SM00829">
    <property type="entry name" value="PKS_ER"/>
    <property type="match status" value="1"/>
</dbReference>
<evidence type="ECO:0000256" key="5">
    <source>
        <dbReference type="ARBA" id="ARBA00022833"/>
    </source>
</evidence>
<keyword evidence="12" id="KW-1185">Reference proteome</keyword>
<dbReference type="SUPFAM" id="SSF51735">
    <property type="entry name" value="NAD(P)-binding Rossmann-fold domains"/>
    <property type="match status" value="1"/>
</dbReference>
<dbReference type="Proteomes" id="UP001501598">
    <property type="component" value="Unassembled WGS sequence"/>
</dbReference>
<name>A0ABP8S3P5_9PSEU</name>
<accession>A0ABP8S3P5</accession>
<keyword evidence="4 9" id="KW-0479">Metal-binding</keyword>
<dbReference type="Pfam" id="PF00107">
    <property type="entry name" value="ADH_zinc_N"/>
    <property type="match status" value="1"/>
</dbReference>
<dbReference type="InterPro" id="IPR036291">
    <property type="entry name" value="NAD(P)-bd_dom_sf"/>
</dbReference>
<sequence length="322" mass="33055">MKAWMFNQVGSPLELQDLPDPSPGPGEAVVDVMAAGLCHTDVGFMDGTLQGVLGFTPIILGHEAAGVVTAVGDAVDNVRVGDRVAISAMGDGKSGVIGQKNIGVGRHGGYAQRTLSPASELLPIGDMPFDQAAAATDAGMTCYHAVFVRGGLRPGMRVGIIGLGGLGMTAARLAVLGGAEVYAAEINDEVHAAGLERGVTQVVNDVRDLAPLELDMIADFAGFGITTSGAIEVIRDGGRVVQVGLGRPESTISTHLLTLKQLELLGSLGGTPEDTVEVLKFIASGELTIATQSIAFDDIPAGLEALERGEGAGRRFVADVPH</sequence>
<dbReference type="EMBL" id="BAABGT010000115">
    <property type="protein sequence ID" value="GAA4558806.1"/>
    <property type="molecule type" value="Genomic_DNA"/>
</dbReference>
<evidence type="ECO:0000256" key="7">
    <source>
        <dbReference type="ARBA" id="ARBA00049164"/>
    </source>
</evidence>
<evidence type="ECO:0000256" key="9">
    <source>
        <dbReference type="RuleBase" id="RU361277"/>
    </source>
</evidence>
<gene>
    <name evidence="11" type="ORF">GCM10023175_65660</name>
</gene>
<organism evidence="11 12">
    <name type="scientific">Pseudonocardia xishanensis</name>
    <dbReference type="NCBI Taxonomy" id="630995"/>
    <lineage>
        <taxon>Bacteria</taxon>
        <taxon>Bacillati</taxon>
        <taxon>Actinomycetota</taxon>
        <taxon>Actinomycetes</taxon>
        <taxon>Pseudonocardiales</taxon>
        <taxon>Pseudonocardiaceae</taxon>
        <taxon>Pseudonocardia</taxon>
    </lineage>
</organism>
<evidence type="ECO:0000259" key="10">
    <source>
        <dbReference type="SMART" id="SM00829"/>
    </source>
</evidence>
<dbReference type="InterPro" id="IPR013149">
    <property type="entry name" value="ADH-like_C"/>
</dbReference>
<dbReference type="SUPFAM" id="SSF50129">
    <property type="entry name" value="GroES-like"/>
    <property type="match status" value="1"/>
</dbReference>
<dbReference type="PANTHER" id="PTHR42940">
    <property type="entry name" value="ALCOHOL DEHYDROGENASE 1-RELATED"/>
    <property type="match status" value="1"/>
</dbReference>
<dbReference type="Gene3D" id="3.90.180.10">
    <property type="entry name" value="Medium-chain alcohol dehydrogenases, catalytic domain"/>
    <property type="match status" value="1"/>
</dbReference>
<reference evidence="12" key="1">
    <citation type="journal article" date="2019" name="Int. J. Syst. Evol. Microbiol.">
        <title>The Global Catalogue of Microorganisms (GCM) 10K type strain sequencing project: providing services to taxonomists for standard genome sequencing and annotation.</title>
        <authorList>
            <consortium name="The Broad Institute Genomics Platform"/>
            <consortium name="The Broad Institute Genome Sequencing Center for Infectious Disease"/>
            <person name="Wu L."/>
            <person name="Ma J."/>
        </authorList>
    </citation>
    <scope>NUCLEOTIDE SEQUENCE [LARGE SCALE GENOMIC DNA]</scope>
    <source>
        <strain evidence="12">JCM 17906</strain>
    </source>
</reference>
<feature type="domain" description="Enoyl reductase (ER)" evidence="10">
    <location>
        <begin position="10"/>
        <end position="317"/>
    </location>
</feature>
<keyword evidence="6" id="KW-0560">Oxidoreductase</keyword>
<dbReference type="InterPro" id="IPR020843">
    <property type="entry name" value="ER"/>
</dbReference>
<evidence type="ECO:0000256" key="2">
    <source>
        <dbReference type="ARBA" id="ARBA00008072"/>
    </source>
</evidence>
<evidence type="ECO:0000256" key="1">
    <source>
        <dbReference type="ARBA" id="ARBA00001947"/>
    </source>
</evidence>
<protein>
    <recommendedName>
        <fullName evidence="3">alcohol dehydrogenase</fullName>
        <ecNumber evidence="3">1.1.1.1</ecNumber>
    </recommendedName>
</protein>
<dbReference type="PROSITE" id="PS00059">
    <property type="entry name" value="ADH_ZINC"/>
    <property type="match status" value="1"/>
</dbReference>
<dbReference type="EC" id="1.1.1.1" evidence="3"/>
<dbReference type="InterPro" id="IPR013154">
    <property type="entry name" value="ADH-like_N"/>
</dbReference>
<proteinExistence type="inferred from homology"/>
<dbReference type="Gene3D" id="3.40.50.720">
    <property type="entry name" value="NAD(P)-binding Rossmann-like Domain"/>
    <property type="match status" value="1"/>
</dbReference>